<protein>
    <recommendedName>
        <fullName evidence="6">C2H2-type domain-containing protein</fullName>
    </recommendedName>
</protein>
<evidence type="ECO:0000256" key="4">
    <source>
        <dbReference type="PROSITE-ProRule" id="PRU00042"/>
    </source>
</evidence>
<dbReference type="InterPro" id="IPR013087">
    <property type="entry name" value="Znf_C2H2_type"/>
</dbReference>
<dbReference type="PROSITE" id="PS00028">
    <property type="entry name" value="ZINC_FINGER_C2H2_1"/>
    <property type="match status" value="3"/>
</dbReference>
<sequence length="133" mass="15718">MKNLLREDKDREKAPDSDRRYDDHASRVETLVSNLGKSEQGHRCIYCGKVYSRKYGLKIHVRTHTGYKPLKCKYCARPFGDPSNLNKHVRLHAQGPTPYKCQFCEKLLVRRRDLERHIKSRHSNPEQLQRSKD</sequence>
<dbReference type="PROSITE" id="PS50157">
    <property type="entry name" value="ZINC_FINGER_C2H2_2"/>
    <property type="match status" value="3"/>
</dbReference>
<evidence type="ECO:0000256" key="5">
    <source>
        <dbReference type="SAM" id="MobiDB-lite"/>
    </source>
</evidence>
<dbReference type="Pfam" id="PF00096">
    <property type="entry name" value="zf-C2H2"/>
    <property type="match status" value="2"/>
</dbReference>
<gene>
    <name evidence="7" type="ORF">PYX00_009284</name>
</gene>
<evidence type="ECO:0000259" key="6">
    <source>
        <dbReference type="PROSITE" id="PS50157"/>
    </source>
</evidence>
<keyword evidence="1" id="KW-0479">Metal-binding</keyword>
<dbReference type="InterPro" id="IPR036236">
    <property type="entry name" value="Znf_C2H2_sf"/>
</dbReference>
<name>A0AAW2HAV7_9NEOP</name>
<keyword evidence="3" id="KW-0862">Zinc</keyword>
<dbReference type="EMBL" id="JARGDH010000005">
    <property type="protein sequence ID" value="KAL0266847.1"/>
    <property type="molecule type" value="Genomic_DNA"/>
</dbReference>
<dbReference type="GO" id="GO:0000981">
    <property type="term" value="F:DNA-binding transcription factor activity, RNA polymerase II-specific"/>
    <property type="evidence" value="ECO:0007669"/>
    <property type="project" value="TreeGrafter"/>
</dbReference>
<dbReference type="GO" id="GO:0008270">
    <property type="term" value="F:zinc ion binding"/>
    <property type="evidence" value="ECO:0007669"/>
    <property type="project" value="UniProtKB-KW"/>
</dbReference>
<feature type="domain" description="C2H2-type" evidence="6">
    <location>
        <begin position="99"/>
        <end position="127"/>
    </location>
</feature>
<evidence type="ECO:0000256" key="1">
    <source>
        <dbReference type="ARBA" id="ARBA00022723"/>
    </source>
</evidence>
<dbReference type="FunFam" id="3.30.160.60:FF:000743">
    <property type="entry name" value="PR domain zinc finger protein 13"/>
    <property type="match status" value="1"/>
</dbReference>
<dbReference type="SMART" id="SM00355">
    <property type="entry name" value="ZnF_C2H2"/>
    <property type="match status" value="3"/>
</dbReference>
<dbReference type="AlphaFoldDB" id="A0AAW2HAV7"/>
<reference evidence="7" key="1">
    <citation type="journal article" date="2024" name="Gigascience">
        <title>Chromosome-level genome of the poultry shaft louse Menopon gallinae provides insight into the host-switching and adaptive evolution of parasitic lice.</title>
        <authorList>
            <person name="Xu Y."/>
            <person name="Ma L."/>
            <person name="Liu S."/>
            <person name="Liang Y."/>
            <person name="Liu Q."/>
            <person name="He Z."/>
            <person name="Tian L."/>
            <person name="Duan Y."/>
            <person name="Cai W."/>
            <person name="Li H."/>
            <person name="Song F."/>
        </authorList>
    </citation>
    <scope>NUCLEOTIDE SEQUENCE</scope>
    <source>
        <strain evidence="7">Cailab_2023a</strain>
    </source>
</reference>
<keyword evidence="2 4" id="KW-0863">Zinc-finger</keyword>
<proteinExistence type="predicted"/>
<comment type="caution">
    <text evidence="7">The sequence shown here is derived from an EMBL/GenBank/DDBJ whole genome shotgun (WGS) entry which is preliminary data.</text>
</comment>
<feature type="domain" description="C2H2-type" evidence="6">
    <location>
        <begin position="42"/>
        <end position="69"/>
    </location>
</feature>
<evidence type="ECO:0000256" key="3">
    <source>
        <dbReference type="ARBA" id="ARBA00022833"/>
    </source>
</evidence>
<dbReference type="PANTHER" id="PTHR23235:SF176">
    <property type="entry name" value="C2H2-TYPE DOMAIN-CONTAINING PROTEIN"/>
    <property type="match status" value="1"/>
</dbReference>
<accession>A0AAW2HAV7</accession>
<dbReference type="SUPFAM" id="SSF57667">
    <property type="entry name" value="beta-beta-alpha zinc fingers"/>
    <property type="match status" value="2"/>
</dbReference>
<dbReference type="Pfam" id="PF13894">
    <property type="entry name" value="zf-C2H2_4"/>
    <property type="match status" value="1"/>
</dbReference>
<dbReference type="Gene3D" id="3.30.160.60">
    <property type="entry name" value="Classic Zinc Finger"/>
    <property type="match status" value="3"/>
</dbReference>
<feature type="region of interest" description="Disordered" evidence="5">
    <location>
        <begin position="1"/>
        <end position="24"/>
    </location>
</feature>
<dbReference type="FunFam" id="3.30.160.60:FF:000616">
    <property type="entry name" value="PR domain zinc finger protein 13"/>
    <property type="match status" value="1"/>
</dbReference>
<evidence type="ECO:0000313" key="7">
    <source>
        <dbReference type="EMBL" id="KAL0266847.1"/>
    </source>
</evidence>
<dbReference type="GO" id="GO:0000978">
    <property type="term" value="F:RNA polymerase II cis-regulatory region sequence-specific DNA binding"/>
    <property type="evidence" value="ECO:0007669"/>
    <property type="project" value="TreeGrafter"/>
</dbReference>
<organism evidence="7">
    <name type="scientific">Menopon gallinae</name>
    <name type="common">poultry shaft louse</name>
    <dbReference type="NCBI Taxonomy" id="328185"/>
    <lineage>
        <taxon>Eukaryota</taxon>
        <taxon>Metazoa</taxon>
        <taxon>Ecdysozoa</taxon>
        <taxon>Arthropoda</taxon>
        <taxon>Hexapoda</taxon>
        <taxon>Insecta</taxon>
        <taxon>Pterygota</taxon>
        <taxon>Neoptera</taxon>
        <taxon>Paraneoptera</taxon>
        <taxon>Psocodea</taxon>
        <taxon>Troctomorpha</taxon>
        <taxon>Phthiraptera</taxon>
        <taxon>Amblycera</taxon>
        <taxon>Menoponidae</taxon>
        <taxon>Menopon</taxon>
    </lineage>
</organism>
<dbReference type="PANTHER" id="PTHR23235">
    <property type="entry name" value="KRUEPPEL-LIKE TRANSCRIPTION FACTOR"/>
    <property type="match status" value="1"/>
</dbReference>
<evidence type="ECO:0000256" key="2">
    <source>
        <dbReference type="ARBA" id="ARBA00022771"/>
    </source>
</evidence>
<feature type="domain" description="C2H2-type" evidence="6">
    <location>
        <begin position="70"/>
        <end position="97"/>
    </location>
</feature>